<feature type="region of interest" description="Disordered" evidence="1">
    <location>
        <begin position="1"/>
        <end position="22"/>
    </location>
</feature>
<keyword evidence="3" id="KW-1185">Reference proteome</keyword>
<organism evidence="2 3">
    <name type="scientific">Datura stramonium</name>
    <name type="common">Jimsonweed</name>
    <name type="synonym">Common thornapple</name>
    <dbReference type="NCBI Taxonomy" id="4076"/>
    <lineage>
        <taxon>Eukaryota</taxon>
        <taxon>Viridiplantae</taxon>
        <taxon>Streptophyta</taxon>
        <taxon>Embryophyta</taxon>
        <taxon>Tracheophyta</taxon>
        <taxon>Spermatophyta</taxon>
        <taxon>Magnoliopsida</taxon>
        <taxon>eudicotyledons</taxon>
        <taxon>Gunneridae</taxon>
        <taxon>Pentapetalae</taxon>
        <taxon>asterids</taxon>
        <taxon>lamiids</taxon>
        <taxon>Solanales</taxon>
        <taxon>Solanaceae</taxon>
        <taxon>Solanoideae</taxon>
        <taxon>Datureae</taxon>
        <taxon>Datura</taxon>
    </lineage>
</organism>
<feature type="region of interest" description="Disordered" evidence="1">
    <location>
        <begin position="108"/>
        <end position="140"/>
    </location>
</feature>
<comment type="caution">
    <text evidence="2">The sequence shown here is derived from an EMBL/GenBank/DDBJ whole genome shotgun (WGS) entry which is preliminary data.</text>
</comment>
<feature type="compositionally biased region" description="Acidic residues" evidence="1">
    <location>
        <begin position="127"/>
        <end position="138"/>
    </location>
</feature>
<proteinExistence type="predicted"/>
<evidence type="ECO:0000313" key="2">
    <source>
        <dbReference type="EMBL" id="MCD9560142.1"/>
    </source>
</evidence>
<feature type="region of interest" description="Disordered" evidence="1">
    <location>
        <begin position="55"/>
        <end position="85"/>
    </location>
</feature>
<accession>A0ABS8UPW7</accession>
<dbReference type="PANTHER" id="PTHR46602">
    <property type="entry name" value="PROTEIN SUPPRESSOR OF GENE SILENCING 3"/>
    <property type="match status" value="1"/>
</dbReference>
<name>A0ABS8UPW7_DATST</name>
<evidence type="ECO:0000313" key="3">
    <source>
        <dbReference type="Proteomes" id="UP000823775"/>
    </source>
</evidence>
<dbReference type="InterPro" id="IPR044287">
    <property type="entry name" value="SGS3"/>
</dbReference>
<feature type="compositionally biased region" description="Polar residues" evidence="1">
    <location>
        <begin position="68"/>
        <end position="83"/>
    </location>
</feature>
<sequence length="317" mass="36349">MSSSSNKVVGKPCNKSTKMKSITEKFRVDEKDVGVGDSGFKSDQNVGWVVCARKSKNKGSTTGGKKQWTPQNPISESQGNKISTWGHANDVQKLGLCNNVESSNSPIFDDDFKDGKASGEDNKLDLPSDDSDEDEFLSDNDFGDHSNVKEMSYEALKKSHWFKKFLECLDKFNEELCQRGTIVVPLGEVYARWGVAEFQDKELPYYFRSYAVVKAVLHSYGPRGISVMIFEATVAGYMETLHLMSEKHYQTVEENKILKLKTIMHYEENKEETVYQQQFLEDQFKKIYHDRIAKEDKFKKIQQEPREMINNLLQMLP</sequence>
<evidence type="ECO:0000256" key="1">
    <source>
        <dbReference type="SAM" id="MobiDB-lite"/>
    </source>
</evidence>
<reference evidence="2 3" key="1">
    <citation type="journal article" date="2021" name="BMC Genomics">
        <title>Datura genome reveals duplications of psychoactive alkaloid biosynthetic genes and high mutation rate following tissue culture.</title>
        <authorList>
            <person name="Rajewski A."/>
            <person name="Carter-House D."/>
            <person name="Stajich J."/>
            <person name="Litt A."/>
        </authorList>
    </citation>
    <scope>NUCLEOTIDE SEQUENCE [LARGE SCALE GENOMIC DNA]</scope>
    <source>
        <strain evidence="2">AR-01</strain>
    </source>
</reference>
<dbReference type="EMBL" id="JACEIK010002273">
    <property type="protein sequence ID" value="MCD9560142.1"/>
    <property type="molecule type" value="Genomic_DNA"/>
</dbReference>
<gene>
    <name evidence="2" type="primary">SGS3_1</name>
    <name evidence="2" type="ORF">HAX54_018622</name>
</gene>
<feature type="compositionally biased region" description="Basic and acidic residues" evidence="1">
    <location>
        <begin position="113"/>
        <end position="126"/>
    </location>
</feature>
<protein>
    <submittedName>
        <fullName evidence="2">Protein suppressor of gene silencing</fullName>
    </submittedName>
</protein>
<dbReference type="Proteomes" id="UP000823775">
    <property type="component" value="Unassembled WGS sequence"/>
</dbReference>
<dbReference type="PANTHER" id="PTHR46602:SF1">
    <property type="entry name" value="PROTEIN SUPPRESSOR OF GENE SILENCING 3"/>
    <property type="match status" value="1"/>
</dbReference>